<evidence type="ECO:0000313" key="3">
    <source>
        <dbReference type="EMBL" id="TWD85756.1"/>
    </source>
</evidence>
<evidence type="ECO:0000256" key="1">
    <source>
        <dbReference type="RuleBase" id="RU003682"/>
    </source>
</evidence>
<keyword evidence="1" id="KW-0560">Oxidoreductase</keyword>
<dbReference type="GO" id="GO:0046872">
    <property type="term" value="F:metal ion binding"/>
    <property type="evidence" value="ECO:0007669"/>
    <property type="project" value="UniProtKB-KW"/>
</dbReference>
<organism evidence="3 4">
    <name type="scientific">Variovorax beijingensis</name>
    <dbReference type="NCBI Taxonomy" id="2496117"/>
    <lineage>
        <taxon>Bacteria</taxon>
        <taxon>Pseudomonadati</taxon>
        <taxon>Pseudomonadota</taxon>
        <taxon>Betaproteobacteria</taxon>
        <taxon>Burkholderiales</taxon>
        <taxon>Comamonadaceae</taxon>
        <taxon>Variovorax</taxon>
    </lineage>
</organism>
<evidence type="ECO:0000313" key="4">
    <source>
        <dbReference type="Proteomes" id="UP000319722"/>
    </source>
</evidence>
<reference evidence="3 4" key="1">
    <citation type="submission" date="2019-06" db="EMBL/GenBank/DDBJ databases">
        <title>Sorghum-associated microbial communities from plants grown in Nebraska, USA.</title>
        <authorList>
            <person name="Schachtman D."/>
        </authorList>
    </citation>
    <scope>NUCLEOTIDE SEQUENCE [LARGE SCALE GENOMIC DNA]</scope>
    <source>
        <strain evidence="3 4">T529</strain>
    </source>
</reference>
<sequence length="205" mass="22995">MSKIRPLFNPCFTVSTPDGRDGIRIRHLAIDDYRQVIQDAWKANPKPSKTYNTDHGRERGRMSFDVDMPGKEALVEIVRQQVETLAGEYNYAGRNISLASSQILLYFEGAGCPVHCDDQDPADKDYGLGTVMFNWANQLVALLYLSTEGVDFEGGKLHFPNANLQIDGVVGKLVAFPGHFKYKHGVTEIRSGARSLLQTTWRFDL</sequence>
<dbReference type="Proteomes" id="UP000319722">
    <property type="component" value="Unassembled WGS sequence"/>
</dbReference>
<protein>
    <recommendedName>
        <fullName evidence="2">Fe2OG dioxygenase domain-containing protein</fullName>
    </recommendedName>
</protein>
<keyword evidence="1" id="KW-0408">Iron</keyword>
<dbReference type="PROSITE" id="PS51471">
    <property type="entry name" value="FE2OG_OXY"/>
    <property type="match status" value="1"/>
</dbReference>
<proteinExistence type="inferred from homology"/>
<dbReference type="InterPro" id="IPR005123">
    <property type="entry name" value="Oxoglu/Fe-dep_dioxygenase_dom"/>
</dbReference>
<dbReference type="EMBL" id="VIVL01000005">
    <property type="protein sequence ID" value="TWD85756.1"/>
    <property type="molecule type" value="Genomic_DNA"/>
</dbReference>
<dbReference type="AlphaFoldDB" id="A0A561C3K8"/>
<gene>
    <name evidence="3" type="ORF">FB547_105268</name>
</gene>
<comment type="caution">
    <text evidence="3">The sequence shown here is derived from an EMBL/GenBank/DDBJ whole genome shotgun (WGS) entry which is preliminary data.</text>
</comment>
<dbReference type="Gene3D" id="2.60.120.620">
    <property type="entry name" value="q2cbj1_9rhob like domain"/>
    <property type="match status" value="1"/>
</dbReference>
<accession>A0A561C3K8</accession>
<keyword evidence="1" id="KW-0479">Metal-binding</keyword>
<feature type="domain" description="Fe2OG dioxygenase" evidence="2">
    <location>
        <begin position="97"/>
        <end position="204"/>
    </location>
</feature>
<comment type="similarity">
    <text evidence="1">Belongs to the iron/ascorbate-dependent oxidoreductase family.</text>
</comment>
<dbReference type="GO" id="GO:0016491">
    <property type="term" value="F:oxidoreductase activity"/>
    <property type="evidence" value="ECO:0007669"/>
    <property type="project" value="UniProtKB-KW"/>
</dbReference>
<evidence type="ECO:0000259" key="2">
    <source>
        <dbReference type="PROSITE" id="PS51471"/>
    </source>
</evidence>
<name>A0A561C3K8_9BURK</name>